<evidence type="ECO:0000313" key="3">
    <source>
        <dbReference type="EMBL" id="KAK5620620.1"/>
    </source>
</evidence>
<gene>
    <name evidence="3" type="ORF">CRENBAI_021389</name>
</gene>
<comment type="caution">
    <text evidence="3">The sequence shown here is derived from an EMBL/GenBank/DDBJ whole genome shotgun (WGS) entry which is preliminary data.</text>
</comment>
<feature type="compositionally biased region" description="Polar residues" evidence="1">
    <location>
        <begin position="127"/>
        <end position="140"/>
    </location>
</feature>
<accession>A0AAV9SHW4</accession>
<organism evidence="3 4">
    <name type="scientific">Crenichthys baileyi</name>
    <name type="common">White River springfish</name>
    <dbReference type="NCBI Taxonomy" id="28760"/>
    <lineage>
        <taxon>Eukaryota</taxon>
        <taxon>Metazoa</taxon>
        <taxon>Chordata</taxon>
        <taxon>Craniata</taxon>
        <taxon>Vertebrata</taxon>
        <taxon>Euteleostomi</taxon>
        <taxon>Actinopterygii</taxon>
        <taxon>Neopterygii</taxon>
        <taxon>Teleostei</taxon>
        <taxon>Neoteleostei</taxon>
        <taxon>Acanthomorphata</taxon>
        <taxon>Ovalentaria</taxon>
        <taxon>Atherinomorphae</taxon>
        <taxon>Cyprinodontiformes</taxon>
        <taxon>Goodeidae</taxon>
        <taxon>Crenichthys</taxon>
    </lineage>
</organism>
<sequence length="267" mass="29435">MMATVASSGLWLLVILNGAINGYPTEKALDPLGASSTNPSFGSTREEPAPGFLHAESAFPTTSNPVVQLHPVEQHVHPSAPKRPVPALYGSNVYPAPVYQGSKQLQFQSPPKQVQWAVDPPTPFSGRGSSPGESRFVSESPSYVSSPGLFPLLFQPGEAAYEEKTYEQGEYDSESEDEGPPAPAQYFPVHTLNEHAIGSPLALGILVDRLRLGYPLMEYMLLSRRYPPGTYRLSTNQLEHRKNQWQDSRHIGHPYRSSHKQLETFLP</sequence>
<dbReference type="AlphaFoldDB" id="A0AAV9SHW4"/>
<evidence type="ECO:0000256" key="2">
    <source>
        <dbReference type="SAM" id="SignalP"/>
    </source>
</evidence>
<evidence type="ECO:0000256" key="1">
    <source>
        <dbReference type="SAM" id="MobiDB-lite"/>
    </source>
</evidence>
<keyword evidence="4" id="KW-1185">Reference proteome</keyword>
<feature type="chain" id="PRO_5043676187" evidence="2">
    <location>
        <begin position="23"/>
        <end position="267"/>
    </location>
</feature>
<feature type="region of interest" description="Disordered" evidence="1">
    <location>
        <begin position="121"/>
        <end position="140"/>
    </location>
</feature>
<reference evidence="3 4" key="1">
    <citation type="submission" date="2021-06" db="EMBL/GenBank/DDBJ databases">
        <authorList>
            <person name="Palmer J.M."/>
        </authorList>
    </citation>
    <scope>NUCLEOTIDE SEQUENCE [LARGE SCALE GENOMIC DNA]</scope>
    <source>
        <strain evidence="3 4">MEX-2019</strain>
        <tissue evidence="3">Muscle</tissue>
    </source>
</reference>
<proteinExistence type="predicted"/>
<feature type="region of interest" description="Disordered" evidence="1">
    <location>
        <begin position="246"/>
        <end position="267"/>
    </location>
</feature>
<feature type="signal peptide" evidence="2">
    <location>
        <begin position="1"/>
        <end position="22"/>
    </location>
</feature>
<keyword evidence="2" id="KW-0732">Signal</keyword>
<dbReference type="Proteomes" id="UP001311232">
    <property type="component" value="Unassembled WGS sequence"/>
</dbReference>
<name>A0AAV9SHW4_9TELE</name>
<dbReference type="EMBL" id="JAHHUM010000348">
    <property type="protein sequence ID" value="KAK5620620.1"/>
    <property type="molecule type" value="Genomic_DNA"/>
</dbReference>
<evidence type="ECO:0000313" key="4">
    <source>
        <dbReference type="Proteomes" id="UP001311232"/>
    </source>
</evidence>
<protein>
    <submittedName>
        <fullName evidence="3">Uncharacterized protein</fullName>
    </submittedName>
</protein>